<keyword evidence="2" id="KW-1185">Reference proteome</keyword>
<name>A0A8D5ZGM0_9CREN</name>
<gene>
    <name evidence="1" type="ORF">KN1_23650</name>
</gene>
<protein>
    <submittedName>
        <fullName evidence="1">Uncharacterized protein</fullName>
    </submittedName>
</protein>
<dbReference type="AlphaFoldDB" id="A0A8D5ZGM0"/>
<dbReference type="EMBL" id="AP024597">
    <property type="protein sequence ID" value="BCU71068.1"/>
    <property type="molecule type" value="Genomic_DNA"/>
</dbReference>
<evidence type="ECO:0000313" key="1">
    <source>
        <dbReference type="EMBL" id="BCU71068.1"/>
    </source>
</evidence>
<reference evidence="1 2" key="1">
    <citation type="submission" date="2021-04" db="EMBL/GenBank/DDBJ databases">
        <title>Complete genome sequence of Stygiolobus sp. KN-1.</title>
        <authorList>
            <person name="Nakamura K."/>
            <person name="Sakai H."/>
            <person name="Kurosawa N."/>
        </authorList>
    </citation>
    <scope>NUCLEOTIDE SEQUENCE [LARGE SCALE GENOMIC DNA]</scope>
    <source>
        <strain evidence="1 2">KN-1</strain>
    </source>
</reference>
<accession>A0A8D5ZGM0</accession>
<evidence type="ECO:0000313" key="2">
    <source>
        <dbReference type="Proteomes" id="UP000825123"/>
    </source>
</evidence>
<proteinExistence type="predicted"/>
<organism evidence="1 2">
    <name type="scientific">Stygiolobus caldivivus</name>
    <dbReference type="NCBI Taxonomy" id="2824673"/>
    <lineage>
        <taxon>Archaea</taxon>
        <taxon>Thermoproteota</taxon>
        <taxon>Thermoprotei</taxon>
        <taxon>Sulfolobales</taxon>
        <taxon>Sulfolobaceae</taxon>
        <taxon>Stygiolobus</taxon>
    </lineage>
</organism>
<dbReference type="Proteomes" id="UP000825123">
    <property type="component" value="Chromosome"/>
</dbReference>
<sequence>MQVLDIIKDQMVRTIISKFNVTHEISVNTSLVKDWGKFIDFSLPKGVKNIVIILPENYDNEIREQIRNVRGDLSVIVIKSPEIKDKLYVLY</sequence>
<dbReference type="Pfam" id="PF16239">
    <property type="entry name" value="DUF4898"/>
    <property type="match status" value="1"/>
</dbReference>
<dbReference type="InterPro" id="IPR032603">
    <property type="entry name" value="DUF4898"/>
</dbReference>
<dbReference type="KEGG" id="csty:KN1_23650"/>